<evidence type="ECO:0000256" key="2">
    <source>
        <dbReference type="ARBA" id="ARBA00023125"/>
    </source>
</evidence>
<keyword evidence="2" id="KW-0238">DNA-binding</keyword>
<evidence type="ECO:0000256" key="3">
    <source>
        <dbReference type="ARBA" id="ARBA00023163"/>
    </source>
</evidence>
<dbReference type="AlphaFoldDB" id="A0A2I1M9D9"/>
<evidence type="ECO:0000259" key="4">
    <source>
        <dbReference type="PROSITE" id="PS50987"/>
    </source>
</evidence>
<evidence type="ECO:0000256" key="1">
    <source>
        <dbReference type="ARBA" id="ARBA00023015"/>
    </source>
</evidence>
<dbReference type="InterPro" id="IPR036390">
    <property type="entry name" value="WH_DNA-bd_sf"/>
</dbReference>
<feature type="domain" description="HTH arsR-type" evidence="4">
    <location>
        <begin position="1"/>
        <end position="94"/>
    </location>
</feature>
<protein>
    <submittedName>
        <fullName evidence="5">Transcriptional regulator</fullName>
    </submittedName>
</protein>
<sequence>MFSDYEKISKSLKVISDPKRLEILDMLSCGELCACEILEKFDITQPTLSHDMKKLESADLIKSRKIGKNTYYSLKTENLDKLTKILDLIFSRKENCICHIDNN</sequence>
<gene>
    <name evidence="5" type="ORF">CYJ34_02880</name>
</gene>
<reference evidence="5 6" key="1">
    <citation type="submission" date="2017-12" db="EMBL/GenBank/DDBJ databases">
        <title>Phylogenetic diversity of female urinary microbiome.</title>
        <authorList>
            <person name="Thomas-White K."/>
            <person name="Wolfe A.J."/>
        </authorList>
    </citation>
    <scope>NUCLEOTIDE SEQUENCE [LARGE SCALE GENOMIC DNA]</scope>
    <source>
        <strain evidence="5 6">UMB0119</strain>
    </source>
</reference>
<dbReference type="CDD" id="cd00090">
    <property type="entry name" value="HTH_ARSR"/>
    <property type="match status" value="1"/>
</dbReference>
<dbReference type="EMBL" id="PKGS01000002">
    <property type="protein sequence ID" value="PKZ16744.1"/>
    <property type="molecule type" value="Genomic_DNA"/>
</dbReference>
<dbReference type="NCBIfam" id="NF033788">
    <property type="entry name" value="HTH_metalloreg"/>
    <property type="match status" value="1"/>
</dbReference>
<dbReference type="InterPro" id="IPR051081">
    <property type="entry name" value="HTH_MetalResp_TranReg"/>
</dbReference>
<dbReference type="PROSITE" id="PS50987">
    <property type="entry name" value="HTH_ARSR_2"/>
    <property type="match status" value="1"/>
</dbReference>
<evidence type="ECO:0000313" key="5">
    <source>
        <dbReference type="EMBL" id="PKZ16744.1"/>
    </source>
</evidence>
<dbReference type="PRINTS" id="PR00778">
    <property type="entry name" value="HTHARSR"/>
</dbReference>
<dbReference type="GO" id="GO:0003700">
    <property type="term" value="F:DNA-binding transcription factor activity"/>
    <property type="evidence" value="ECO:0007669"/>
    <property type="project" value="InterPro"/>
</dbReference>
<dbReference type="InterPro" id="IPR036388">
    <property type="entry name" value="WH-like_DNA-bd_sf"/>
</dbReference>
<keyword evidence="3" id="KW-0804">Transcription</keyword>
<dbReference type="RefSeq" id="WP_101539843.1">
    <property type="nucleotide sequence ID" value="NZ_CALTZC010000039.1"/>
</dbReference>
<evidence type="ECO:0000313" key="6">
    <source>
        <dbReference type="Proteomes" id="UP000234335"/>
    </source>
</evidence>
<keyword evidence="1" id="KW-0805">Transcription regulation</keyword>
<comment type="caution">
    <text evidence="5">The sequence shown here is derived from an EMBL/GenBank/DDBJ whole genome shotgun (WGS) entry which is preliminary data.</text>
</comment>
<dbReference type="PANTHER" id="PTHR33154">
    <property type="entry name" value="TRANSCRIPTIONAL REGULATOR, ARSR FAMILY"/>
    <property type="match status" value="1"/>
</dbReference>
<name>A0A2I1M9D9_9FIRM</name>
<dbReference type="PANTHER" id="PTHR33154:SF18">
    <property type="entry name" value="ARSENICAL RESISTANCE OPERON REPRESSOR"/>
    <property type="match status" value="1"/>
</dbReference>
<dbReference type="GO" id="GO:0003677">
    <property type="term" value="F:DNA binding"/>
    <property type="evidence" value="ECO:0007669"/>
    <property type="project" value="UniProtKB-KW"/>
</dbReference>
<organism evidence="5 6">
    <name type="scientific">Anaerococcus octavius</name>
    <dbReference type="NCBI Taxonomy" id="54007"/>
    <lineage>
        <taxon>Bacteria</taxon>
        <taxon>Bacillati</taxon>
        <taxon>Bacillota</taxon>
        <taxon>Tissierellia</taxon>
        <taxon>Tissierellales</taxon>
        <taxon>Peptoniphilaceae</taxon>
        <taxon>Anaerococcus</taxon>
    </lineage>
</organism>
<dbReference type="Gene3D" id="1.10.10.10">
    <property type="entry name" value="Winged helix-like DNA-binding domain superfamily/Winged helix DNA-binding domain"/>
    <property type="match status" value="1"/>
</dbReference>
<dbReference type="InterPro" id="IPR001845">
    <property type="entry name" value="HTH_ArsR_DNA-bd_dom"/>
</dbReference>
<dbReference type="Proteomes" id="UP000234335">
    <property type="component" value="Unassembled WGS sequence"/>
</dbReference>
<dbReference type="SUPFAM" id="SSF46785">
    <property type="entry name" value="Winged helix' DNA-binding domain"/>
    <property type="match status" value="1"/>
</dbReference>
<dbReference type="Pfam" id="PF01022">
    <property type="entry name" value="HTH_5"/>
    <property type="match status" value="1"/>
</dbReference>
<accession>A0A2I1M9D9</accession>
<proteinExistence type="predicted"/>
<keyword evidence="6" id="KW-1185">Reference proteome</keyword>
<dbReference type="SMART" id="SM00418">
    <property type="entry name" value="HTH_ARSR"/>
    <property type="match status" value="1"/>
</dbReference>
<dbReference type="InterPro" id="IPR011991">
    <property type="entry name" value="ArsR-like_HTH"/>
</dbReference>